<evidence type="ECO:0000313" key="4">
    <source>
        <dbReference type="Proteomes" id="UP000319209"/>
    </source>
</evidence>
<dbReference type="InterPro" id="IPR002575">
    <property type="entry name" value="Aminoglycoside_PTrfase"/>
</dbReference>
<dbReference type="GO" id="GO:0009088">
    <property type="term" value="P:threonine biosynthetic process"/>
    <property type="evidence" value="ECO:0007669"/>
    <property type="project" value="TreeGrafter"/>
</dbReference>
<name>A0A516GML0_9FLAO</name>
<dbReference type="OrthoDB" id="241498at2"/>
<dbReference type="GO" id="GO:0004413">
    <property type="term" value="F:homoserine kinase activity"/>
    <property type="evidence" value="ECO:0007669"/>
    <property type="project" value="TreeGrafter"/>
</dbReference>
<reference evidence="3 4" key="1">
    <citation type="submission" date="2019-07" db="EMBL/GenBank/DDBJ databases">
        <title>Genome sequencing for Formosa sp. PS13.</title>
        <authorList>
            <person name="Park S.-J."/>
        </authorList>
    </citation>
    <scope>NUCLEOTIDE SEQUENCE [LARGE SCALE GENOMIC DNA]</scope>
    <source>
        <strain evidence="3 4">PS13</strain>
    </source>
</reference>
<dbReference type="Gene3D" id="3.90.1200.10">
    <property type="match status" value="1"/>
</dbReference>
<dbReference type="AlphaFoldDB" id="A0A516GML0"/>
<sequence>MSIFPVTTSTLSASALRVFLIETYGFHKTCSCTLFRTGINHTYFVTNQNKRYVYRVYCYAWRSKNQIQEELRLLNLLRTHHINVSYPILANNGDYIQELLAPEGPRYGVLFSFAEGEKVRFMDEKTCYALGELMAKFHKITQGKSVERIQYTAETLMHLPFSYAKEYFKDTIPEMQFIKAQSEAITKVFSEVDTTQLRKGVVHLDVWYDNMNIKDNSNITLFDFDFCGNGWLVLDVAYFCKQLFHIESDKTVYELKKDKFLEGYQSVQKLSNTELNIIPETAMAIWMFYLGVQSQRFDWSNIFLTTNYLKMYIGKMKAWYTYTTSELVNNSEKN</sequence>
<dbReference type="InterPro" id="IPR011009">
    <property type="entry name" value="Kinase-like_dom_sf"/>
</dbReference>
<dbReference type="KEGG" id="fop:FNB79_01020"/>
<dbReference type="PANTHER" id="PTHR21064">
    <property type="entry name" value="AMINOGLYCOSIDE PHOSPHOTRANSFERASE DOMAIN-CONTAINING PROTEIN-RELATED"/>
    <property type="match status" value="1"/>
</dbReference>
<dbReference type="InterPro" id="IPR050249">
    <property type="entry name" value="Pseudomonas-type_ThrB"/>
</dbReference>
<dbReference type="Proteomes" id="UP000319209">
    <property type="component" value="Chromosome"/>
</dbReference>
<evidence type="ECO:0000259" key="2">
    <source>
        <dbReference type="Pfam" id="PF01636"/>
    </source>
</evidence>
<accession>A0A516GML0</accession>
<dbReference type="RefSeq" id="WP_143379530.1">
    <property type="nucleotide sequence ID" value="NZ_CP041637.1"/>
</dbReference>
<keyword evidence="4" id="KW-1185">Reference proteome</keyword>
<protein>
    <submittedName>
        <fullName evidence="3">Phosphotransferase</fullName>
    </submittedName>
</protein>
<dbReference type="PANTHER" id="PTHR21064:SF6">
    <property type="entry name" value="AMINOGLYCOSIDE PHOSPHOTRANSFERASE DOMAIN-CONTAINING PROTEIN"/>
    <property type="match status" value="1"/>
</dbReference>
<feature type="domain" description="Aminoglycoside phosphotransferase" evidence="2">
    <location>
        <begin position="39"/>
        <end position="268"/>
    </location>
</feature>
<keyword evidence="3" id="KW-0808">Transferase</keyword>
<proteinExistence type="inferred from homology"/>
<evidence type="ECO:0000256" key="1">
    <source>
        <dbReference type="ARBA" id="ARBA00038240"/>
    </source>
</evidence>
<comment type="similarity">
    <text evidence="1">Belongs to the pseudomonas-type ThrB family.</text>
</comment>
<dbReference type="EMBL" id="CP041637">
    <property type="protein sequence ID" value="QDO92620.1"/>
    <property type="molecule type" value="Genomic_DNA"/>
</dbReference>
<dbReference type="SUPFAM" id="SSF56112">
    <property type="entry name" value="Protein kinase-like (PK-like)"/>
    <property type="match status" value="1"/>
</dbReference>
<gene>
    <name evidence="3" type="ORF">FNB79_01020</name>
</gene>
<evidence type="ECO:0000313" key="3">
    <source>
        <dbReference type="EMBL" id="QDO92620.1"/>
    </source>
</evidence>
<organism evidence="3 4">
    <name type="scientific">Formosa sediminum</name>
    <dbReference type="NCBI Taxonomy" id="2594004"/>
    <lineage>
        <taxon>Bacteria</taxon>
        <taxon>Pseudomonadati</taxon>
        <taxon>Bacteroidota</taxon>
        <taxon>Flavobacteriia</taxon>
        <taxon>Flavobacteriales</taxon>
        <taxon>Flavobacteriaceae</taxon>
        <taxon>Formosa</taxon>
    </lineage>
</organism>
<dbReference type="Gene3D" id="3.30.200.20">
    <property type="entry name" value="Phosphorylase Kinase, domain 1"/>
    <property type="match status" value="1"/>
</dbReference>
<dbReference type="Pfam" id="PF01636">
    <property type="entry name" value="APH"/>
    <property type="match status" value="1"/>
</dbReference>